<dbReference type="EMBL" id="JAOQNS010000010">
    <property type="protein sequence ID" value="MCW2309071.1"/>
    <property type="molecule type" value="Genomic_DNA"/>
</dbReference>
<keyword evidence="6 10" id="KW-0812">Transmembrane</keyword>
<organism evidence="12 13">
    <name type="scientific">Rhodobium gokarnense</name>
    <dbReference type="NCBI Taxonomy" id="364296"/>
    <lineage>
        <taxon>Bacteria</taxon>
        <taxon>Pseudomonadati</taxon>
        <taxon>Pseudomonadota</taxon>
        <taxon>Alphaproteobacteria</taxon>
        <taxon>Hyphomicrobiales</taxon>
        <taxon>Rhodobiaceae</taxon>
        <taxon>Rhodobium</taxon>
    </lineage>
</organism>
<dbReference type="PRINTS" id="PR00344">
    <property type="entry name" value="BCTRLSENSOR"/>
</dbReference>
<dbReference type="PANTHER" id="PTHR45436">
    <property type="entry name" value="SENSOR HISTIDINE KINASE YKOH"/>
    <property type="match status" value="1"/>
</dbReference>
<keyword evidence="5" id="KW-0808">Transferase</keyword>
<proteinExistence type="predicted"/>
<sequence>MRRLSLRLRLALAGAVAVVVALALAAAGLVALFGTHVERRAMAELSVQLDQVLSGLAFRDGALVLATPPADPRFSKPYSGLYWQIAAEGRLLRSRSLWDAELPLPSDDLVDGQVHRHDLVGPSGETLLTLERSVTLPARLGGGPARAAVAMDARELAAAQRAFLADIIPYLALLALVLIAAGWVQMAVGLRPLRSLGTRVTELRSGTARRMGDDWPQEVRPLAGEIDALLDAREADLARARARAGDLAHGLKTPLQALLGEAARLRAKGEIEAAEDIDQVVRSMQRHVERELVRARAAAHAFKARADVARAVERIVAVLRRTPDGGRLDWQINVAPGLAVALDEGDFSEALGALAENAARFAASVVTIAATAEGETVHIALRDDGPGIPEARLQEMTARGRRLDEAGGGSGLGLAIASEIAEAAGGALTLANKSPGLDARLVLPLAAPGNPPLSGNPATSG</sequence>
<dbReference type="GO" id="GO:0016301">
    <property type="term" value="F:kinase activity"/>
    <property type="evidence" value="ECO:0007669"/>
    <property type="project" value="UniProtKB-KW"/>
</dbReference>
<feature type="domain" description="Histidine kinase" evidence="11">
    <location>
        <begin position="246"/>
        <end position="447"/>
    </location>
</feature>
<evidence type="ECO:0000256" key="3">
    <source>
        <dbReference type="ARBA" id="ARBA00012438"/>
    </source>
</evidence>
<evidence type="ECO:0000256" key="4">
    <source>
        <dbReference type="ARBA" id="ARBA00022553"/>
    </source>
</evidence>
<keyword evidence="13" id="KW-1185">Reference proteome</keyword>
<keyword evidence="9 10" id="KW-0472">Membrane</keyword>
<evidence type="ECO:0000256" key="8">
    <source>
        <dbReference type="ARBA" id="ARBA00022989"/>
    </source>
</evidence>
<reference evidence="13" key="1">
    <citation type="submission" date="2023-07" db="EMBL/GenBank/DDBJ databases">
        <title>Genome sequencing of Purple Non-Sulfur Bacteria from various extreme environments.</title>
        <authorList>
            <person name="Mayer M."/>
        </authorList>
    </citation>
    <scope>NUCLEOTIDE SEQUENCE [LARGE SCALE GENOMIC DNA]</scope>
    <source>
        <strain evidence="13">DSM 17935</strain>
    </source>
</reference>
<evidence type="ECO:0000259" key="11">
    <source>
        <dbReference type="PROSITE" id="PS50109"/>
    </source>
</evidence>
<keyword evidence="8 10" id="KW-1133">Transmembrane helix</keyword>
<protein>
    <recommendedName>
        <fullName evidence="3">histidine kinase</fullName>
        <ecNumber evidence="3">2.7.13.3</ecNumber>
    </recommendedName>
</protein>
<name>A0ABT3HF94_9HYPH</name>
<dbReference type="SUPFAM" id="SSF55874">
    <property type="entry name" value="ATPase domain of HSP90 chaperone/DNA topoisomerase II/histidine kinase"/>
    <property type="match status" value="1"/>
</dbReference>
<evidence type="ECO:0000256" key="10">
    <source>
        <dbReference type="SAM" id="Phobius"/>
    </source>
</evidence>
<dbReference type="PANTHER" id="PTHR45436:SF5">
    <property type="entry name" value="SENSOR HISTIDINE KINASE TRCS"/>
    <property type="match status" value="1"/>
</dbReference>
<dbReference type="SMART" id="SM00387">
    <property type="entry name" value="HATPase_c"/>
    <property type="match status" value="1"/>
</dbReference>
<evidence type="ECO:0000256" key="7">
    <source>
        <dbReference type="ARBA" id="ARBA00022777"/>
    </source>
</evidence>
<feature type="transmembrane region" description="Helical" evidence="10">
    <location>
        <begin position="167"/>
        <end position="190"/>
    </location>
</feature>
<dbReference type="Proteomes" id="UP001209755">
    <property type="component" value="Unassembled WGS sequence"/>
</dbReference>
<evidence type="ECO:0000256" key="9">
    <source>
        <dbReference type="ARBA" id="ARBA00023136"/>
    </source>
</evidence>
<dbReference type="Pfam" id="PF02518">
    <property type="entry name" value="HATPase_c"/>
    <property type="match status" value="1"/>
</dbReference>
<dbReference type="InterPro" id="IPR004358">
    <property type="entry name" value="Sig_transdc_His_kin-like_C"/>
</dbReference>
<accession>A0ABT3HF94</accession>
<dbReference type="EC" id="2.7.13.3" evidence="3"/>
<dbReference type="RefSeq" id="WP_264602661.1">
    <property type="nucleotide sequence ID" value="NZ_JAOQNS010000010.1"/>
</dbReference>
<gene>
    <name evidence="12" type="ORF">M2319_003422</name>
</gene>
<dbReference type="InterPro" id="IPR036890">
    <property type="entry name" value="HATPase_C_sf"/>
</dbReference>
<dbReference type="Gene3D" id="1.10.287.130">
    <property type="match status" value="1"/>
</dbReference>
<evidence type="ECO:0000256" key="5">
    <source>
        <dbReference type="ARBA" id="ARBA00022679"/>
    </source>
</evidence>
<evidence type="ECO:0000256" key="1">
    <source>
        <dbReference type="ARBA" id="ARBA00000085"/>
    </source>
</evidence>
<dbReference type="Gene3D" id="3.30.565.10">
    <property type="entry name" value="Histidine kinase-like ATPase, C-terminal domain"/>
    <property type="match status" value="1"/>
</dbReference>
<dbReference type="InterPro" id="IPR005467">
    <property type="entry name" value="His_kinase_dom"/>
</dbReference>
<comment type="catalytic activity">
    <reaction evidence="1">
        <text>ATP + protein L-histidine = ADP + protein N-phospho-L-histidine.</text>
        <dbReference type="EC" id="2.7.13.3"/>
    </reaction>
</comment>
<evidence type="ECO:0000313" key="12">
    <source>
        <dbReference type="EMBL" id="MCW2309071.1"/>
    </source>
</evidence>
<evidence type="ECO:0000256" key="2">
    <source>
        <dbReference type="ARBA" id="ARBA00004370"/>
    </source>
</evidence>
<keyword evidence="7 12" id="KW-0418">Kinase</keyword>
<comment type="caution">
    <text evidence="12">The sequence shown here is derived from an EMBL/GenBank/DDBJ whole genome shotgun (WGS) entry which is preliminary data.</text>
</comment>
<evidence type="ECO:0000313" key="13">
    <source>
        <dbReference type="Proteomes" id="UP001209755"/>
    </source>
</evidence>
<keyword evidence="4" id="KW-0597">Phosphoprotein</keyword>
<dbReference type="InterPro" id="IPR050428">
    <property type="entry name" value="TCS_sensor_his_kinase"/>
</dbReference>
<dbReference type="PROSITE" id="PS50109">
    <property type="entry name" value="HIS_KIN"/>
    <property type="match status" value="1"/>
</dbReference>
<comment type="subcellular location">
    <subcellularLocation>
        <location evidence="2">Membrane</location>
    </subcellularLocation>
</comment>
<dbReference type="InterPro" id="IPR003594">
    <property type="entry name" value="HATPase_dom"/>
</dbReference>
<evidence type="ECO:0000256" key="6">
    <source>
        <dbReference type="ARBA" id="ARBA00022692"/>
    </source>
</evidence>